<dbReference type="Gene3D" id="3.20.20.450">
    <property type="entry name" value="EAL domain"/>
    <property type="match status" value="1"/>
</dbReference>
<dbReference type="SUPFAM" id="SSF141868">
    <property type="entry name" value="EAL domain-like"/>
    <property type="match status" value="1"/>
</dbReference>
<keyword evidence="1" id="KW-1133">Transmembrane helix</keyword>
<dbReference type="InterPro" id="IPR035919">
    <property type="entry name" value="EAL_sf"/>
</dbReference>
<feature type="transmembrane region" description="Helical" evidence="1">
    <location>
        <begin position="96"/>
        <end position="117"/>
    </location>
</feature>
<dbReference type="Pfam" id="PF00563">
    <property type="entry name" value="EAL"/>
    <property type="match status" value="1"/>
</dbReference>
<keyword evidence="1" id="KW-0472">Membrane</keyword>
<proteinExistence type="predicted"/>
<dbReference type="PANTHER" id="PTHR33121:SF70">
    <property type="entry name" value="SIGNALING PROTEIN YKOW"/>
    <property type="match status" value="1"/>
</dbReference>
<dbReference type="InterPro" id="IPR001633">
    <property type="entry name" value="EAL_dom"/>
</dbReference>
<dbReference type="InterPro" id="IPR050706">
    <property type="entry name" value="Cyclic-di-GMP_PDE-like"/>
</dbReference>
<feature type="transmembrane region" description="Helical" evidence="1">
    <location>
        <begin position="50"/>
        <end position="76"/>
    </location>
</feature>
<feature type="transmembrane region" description="Helical" evidence="1">
    <location>
        <begin position="20"/>
        <end position="38"/>
    </location>
</feature>
<dbReference type="PROSITE" id="PS50883">
    <property type="entry name" value="EAL"/>
    <property type="match status" value="1"/>
</dbReference>
<keyword evidence="1" id="KW-0812">Transmembrane</keyword>
<dbReference type="PANTHER" id="PTHR33121">
    <property type="entry name" value="CYCLIC DI-GMP PHOSPHODIESTERASE PDEF"/>
    <property type="match status" value="1"/>
</dbReference>
<accession>A0A644VXT4</accession>
<dbReference type="EMBL" id="VSSQ01000456">
    <property type="protein sequence ID" value="MPL95133.1"/>
    <property type="molecule type" value="Genomic_DNA"/>
</dbReference>
<dbReference type="Gene3D" id="3.30.70.270">
    <property type="match status" value="1"/>
</dbReference>
<reference evidence="3" key="1">
    <citation type="submission" date="2019-08" db="EMBL/GenBank/DDBJ databases">
        <authorList>
            <person name="Kucharzyk K."/>
            <person name="Murdoch R.W."/>
            <person name="Higgins S."/>
            <person name="Loffler F."/>
        </authorList>
    </citation>
    <scope>NUCLEOTIDE SEQUENCE</scope>
</reference>
<evidence type="ECO:0000313" key="3">
    <source>
        <dbReference type="EMBL" id="MPL95133.1"/>
    </source>
</evidence>
<dbReference type="InterPro" id="IPR043128">
    <property type="entry name" value="Rev_trsase/Diguanyl_cyclase"/>
</dbReference>
<evidence type="ECO:0000259" key="2">
    <source>
        <dbReference type="PROSITE" id="PS50883"/>
    </source>
</evidence>
<sequence length="550" mass="63302">MNKKLQVLVADLGKDTYNYPLSIVFIIFSIFLTTLIAFMTGGSNSSLHLLYIPLFFSVLVFGIKGGIITAVVAGLAVGPYLPINSANNIMQPPAMWLFRIGIFIVIVVFVGSLIELIKKTEELEKRKAYEDLRTGYYNFNKFKLDLWTMVSSCKYQEISVIMFEFQNIDMIKRYVDVETSQKSFVELLDKAEKYYEDGTIYAATSKKITVILPEWDAWEAAKSAKDFIATTKNPVYIDNFPISIVVKGAVINYPKHETDGDRLIVKLDKAIEQCLRCHSEVVIYDDIIEIEQEKYYSGLVSLYHSLQNDMFTLAYQPKIDLKNNSVIGVEALLRWKDKDKKSMSISELIRRAEEAGFINQITRWVIKNTAMQMKRWDEKGIIMPVSINLSAKELSDDTFVEYVRECLDEYGVNPNNLEFELTERIIILDEKNALEQFRKLKKMGIKMSLDDYGSGFNSAKYLMEYGEIFDYLKIEKKLIDKITNEKNFAIIKCMINATHMFGMKLVAEGVETISQVELLKSADCDYIQGFYYSKPLFAEELEQFLQKQNL</sequence>
<name>A0A644VXT4_9ZZZZ</name>
<comment type="caution">
    <text evidence="3">The sequence shown here is derived from an EMBL/GenBank/DDBJ whole genome shotgun (WGS) entry which is preliminary data.</text>
</comment>
<dbReference type="SMART" id="SM00052">
    <property type="entry name" value="EAL"/>
    <property type="match status" value="1"/>
</dbReference>
<gene>
    <name evidence="3" type="ORF">SDC9_41299</name>
</gene>
<dbReference type="CDD" id="cd01948">
    <property type="entry name" value="EAL"/>
    <property type="match status" value="1"/>
</dbReference>
<dbReference type="GO" id="GO:0071111">
    <property type="term" value="F:cyclic-guanylate-specific phosphodiesterase activity"/>
    <property type="evidence" value="ECO:0007669"/>
    <property type="project" value="InterPro"/>
</dbReference>
<feature type="domain" description="EAL" evidence="2">
    <location>
        <begin position="295"/>
        <end position="549"/>
    </location>
</feature>
<organism evidence="3">
    <name type="scientific">bioreactor metagenome</name>
    <dbReference type="NCBI Taxonomy" id="1076179"/>
    <lineage>
        <taxon>unclassified sequences</taxon>
        <taxon>metagenomes</taxon>
        <taxon>ecological metagenomes</taxon>
    </lineage>
</organism>
<dbReference type="AlphaFoldDB" id="A0A644VXT4"/>
<protein>
    <recommendedName>
        <fullName evidence="2">EAL domain-containing protein</fullName>
    </recommendedName>
</protein>
<evidence type="ECO:0000256" key="1">
    <source>
        <dbReference type="SAM" id="Phobius"/>
    </source>
</evidence>